<evidence type="ECO:0000256" key="1">
    <source>
        <dbReference type="SAM" id="MobiDB-lite"/>
    </source>
</evidence>
<dbReference type="HOGENOM" id="CLU_1580971_0_0_1"/>
<name>A0A0E0BSH4_9ORYZ</name>
<feature type="region of interest" description="Disordered" evidence="1">
    <location>
        <begin position="1"/>
        <end position="73"/>
    </location>
</feature>
<feature type="compositionally biased region" description="Basic residues" evidence="1">
    <location>
        <begin position="56"/>
        <end position="66"/>
    </location>
</feature>
<organism evidence="2">
    <name type="scientific">Oryza glumipatula</name>
    <dbReference type="NCBI Taxonomy" id="40148"/>
    <lineage>
        <taxon>Eukaryota</taxon>
        <taxon>Viridiplantae</taxon>
        <taxon>Streptophyta</taxon>
        <taxon>Embryophyta</taxon>
        <taxon>Tracheophyta</taxon>
        <taxon>Spermatophyta</taxon>
        <taxon>Magnoliopsida</taxon>
        <taxon>Liliopsida</taxon>
        <taxon>Poales</taxon>
        <taxon>Poaceae</taxon>
        <taxon>BOP clade</taxon>
        <taxon>Oryzoideae</taxon>
        <taxon>Oryzeae</taxon>
        <taxon>Oryzinae</taxon>
        <taxon>Oryza</taxon>
    </lineage>
</organism>
<reference evidence="2" key="2">
    <citation type="submission" date="2018-05" db="EMBL/GenBank/DDBJ databases">
        <title>OgluRS3 (Oryza glumaepatula Reference Sequence Version 3).</title>
        <authorList>
            <person name="Zhang J."/>
            <person name="Kudrna D."/>
            <person name="Lee S."/>
            <person name="Talag J."/>
            <person name="Welchert J."/>
            <person name="Wing R.A."/>
        </authorList>
    </citation>
    <scope>NUCLEOTIDE SEQUENCE [LARGE SCALE GENOMIC DNA]</scope>
</reference>
<proteinExistence type="predicted"/>
<accession>A0A0E0BSH4</accession>
<dbReference type="AlphaFoldDB" id="A0A0E0BSH4"/>
<feature type="compositionally biased region" description="Low complexity" evidence="1">
    <location>
        <begin position="1"/>
        <end position="12"/>
    </location>
</feature>
<dbReference type="EnsemblPlants" id="OGLUM12G12900.1">
    <property type="protein sequence ID" value="OGLUM12G12900.1"/>
    <property type="gene ID" value="OGLUM12G12900"/>
</dbReference>
<dbReference type="Proteomes" id="UP000026961">
    <property type="component" value="Chromosome 12"/>
</dbReference>
<evidence type="ECO:0000313" key="2">
    <source>
        <dbReference type="EnsemblPlants" id="OGLUM12G12900.1"/>
    </source>
</evidence>
<keyword evidence="3" id="KW-1185">Reference proteome</keyword>
<protein>
    <submittedName>
        <fullName evidence="2">Uncharacterized protein</fullName>
    </submittedName>
</protein>
<sequence length="169" mass="18596">MGRHWAATAEAGGRSRRRRVGRVGGDGEAAEEVGKRVESTAAMGRRWAEEEPTAKAGRRNRRRSRGGWRGVESAQMEHARICGRHQGRARRRRGGVGVGLRQWRGGVSRRRTAAQEEEAHRWGITMDFCAGTTPPALGALLGPPIFLAAKNLLKICFPVTKFPADYVLS</sequence>
<evidence type="ECO:0000313" key="3">
    <source>
        <dbReference type="Proteomes" id="UP000026961"/>
    </source>
</evidence>
<reference evidence="2" key="1">
    <citation type="submission" date="2015-04" db="UniProtKB">
        <authorList>
            <consortium name="EnsemblPlants"/>
        </authorList>
    </citation>
    <scope>IDENTIFICATION</scope>
</reference>
<dbReference type="Gramene" id="OGLUM12G12900.1">
    <property type="protein sequence ID" value="OGLUM12G12900.1"/>
    <property type="gene ID" value="OGLUM12G12900"/>
</dbReference>